<reference evidence="1 2" key="1">
    <citation type="submission" date="2011-11" db="EMBL/GenBank/DDBJ databases">
        <title>The Genome Sequence of Fusarium oxysporum PHW815.</title>
        <authorList>
            <consortium name="The Broad Institute Genome Sequencing Platform"/>
            <person name="Ma L.-J."/>
            <person name="Gale L.R."/>
            <person name="Schwartz D.C."/>
            <person name="Zhou S."/>
            <person name="Corby-Kistler H."/>
            <person name="Young S.K."/>
            <person name="Zeng Q."/>
            <person name="Gargeya S."/>
            <person name="Fitzgerald M."/>
            <person name="Haas B."/>
            <person name="Abouelleil A."/>
            <person name="Alvarado L."/>
            <person name="Arachchi H.M."/>
            <person name="Berlin A."/>
            <person name="Brown A."/>
            <person name="Chapman S.B."/>
            <person name="Chen Z."/>
            <person name="Dunbar C."/>
            <person name="Freedman E."/>
            <person name="Gearin G."/>
            <person name="Goldberg J."/>
            <person name="Griggs A."/>
            <person name="Gujja S."/>
            <person name="Heiman D."/>
            <person name="Howarth C."/>
            <person name="Larson L."/>
            <person name="Lui A."/>
            <person name="MacDonald P.J.P."/>
            <person name="Montmayeur A."/>
            <person name="Murphy C."/>
            <person name="Neiman D."/>
            <person name="Pearson M."/>
            <person name="Priest M."/>
            <person name="Roberts A."/>
            <person name="Saif S."/>
            <person name="Shea T."/>
            <person name="Shenoy N."/>
            <person name="Sisk P."/>
            <person name="Stolte C."/>
            <person name="Sykes S."/>
            <person name="Wortman J."/>
            <person name="Nusbaum C."/>
            <person name="Birren B."/>
        </authorList>
    </citation>
    <scope>NUCLEOTIDE SEQUENCE [LARGE SCALE GENOMIC DNA]</scope>
    <source>
        <strain evidence="1 2">54005</strain>
    </source>
</reference>
<dbReference type="EMBL" id="JH658362">
    <property type="protein sequence ID" value="EXL00518.1"/>
    <property type="molecule type" value="Genomic_DNA"/>
</dbReference>
<dbReference type="HOGENOM" id="CLU_2004056_0_0_1"/>
<accession>X0D260</accession>
<dbReference type="Proteomes" id="UP000030663">
    <property type="component" value="Unassembled WGS sequence"/>
</dbReference>
<keyword evidence="2" id="KW-1185">Reference proteome</keyword>
<organism evidence="1 2">
    <name type="scientific">Fusarium oxysporum f. sp. raphani 54005</name>
    <dbReference type="NCBI Taxonomy" id="1089458"/>
    <lineage>
        <taxon>Eukaryota</taxon>
        <taxon>Fungi</taxon>
        <taxon>Dikarya</taxon>
        <taxon>Ascomycota</taxon>
        <taxon>Pezizomycotina</taxon>
        <taxon>Sordariomycetes</taxon>
        <taxon>Hypocreomycetidae</taxon>
        <taxon>Hypocreales</taxon>
        <taxon>Nectriaceae</taxon>
        <taxon>Fusarium</taxon>
        <taxon>Fusarium oxysporum species complex</taxon>
    </lineage>
</organism>
<evidence type="ECO:0000313" key="1">
    <source>
        <dbReference type="EMBL" id="EXL00517.1"/>
    </source>
</evidence>
<dbReference type="AlphaFoldDB" id="X0D260"/>
<protein>
    <submittedName>
        <fullName evidence="1">Uncharacterized protein</fullName>
    </submittedName>
</protein>
<evidence type="ECO:0000313" key="2">
    <source>
        <dbReference type="Proteomes" id="UP000030663"/>
    </source>
</evidence>
<gene>
    <name evidence="1" type="ORF">FOQG_00660</name>
</gene>
<proteinExistence type="predicted"/>
<name>X0D260_FUSOX</name>
<sequence>MPTVIDIKLACTVGTVFQRRLNRVIPYLQVPSLKAATSPITGRLSDLSSPHFAAIYRHKPYAVRGSAPSAGMTKSGSRSLSTLGVSPCAEIYVRSISYRYCAQPALVCLNDSISSVELLQTCIT</sequence>
<dbReference type="EMBL" id="JH658362">
    <property type="protein sequence ID" value="EXL00517.1"/>
    <property type="molecule type" value="Genomic_DNA"/>
</dbReference>
<dbReference type="EMBL" id="JH658362">
    <property type="protein sequence ID" value="EXL00516.1"/>
    <property type="molecule type" value="Genomic_DNA"/>
</dbReference>
<reference evidence="1" key="2">
    <citation type="submission" date="2012-05" db="EMBL/GenBank/DDBJ databases">
        <title>Annotation of the Genome Sequence of Fusarium oxysporum PHW815.</title>
        <authorList>
            <consortium name="The Broad Institute Genomics Platform"/>
            <person name="Ma L.-J."/>
            <person name="Corby-Kistler H."/>
            <person name="Broz K."/>
            <person name="Gale L.R."/>
            <person name="Jonkers W."/>
            <person name="O'Donnell K."/>
            <person name="Ploetz R."/>
            <person name="Steinberg C."/>
            <person name="Schwartz D.C."/>
            <person name="VanEtten H."/>
            <person name="Zhou S."/>
            <person name="Young S.K."/>
            <person name="Zeng Q."/>
            <person name="Gargeya S."/>
            <person name="Fitzgerald M."/>
            <person name="Abouelleil A."/>
            <person name="Alvarado L."/>
            <person name="Chapman S.B."/>
            <person name="Gainer-Dewar J."/>
            <person name="Goldberg J."/>
            <person name="Griggs A."/>
            <person name="Gujja S."/>
            <person name="Hansen M."/>
            <person name="Howarth C."/>
            <person name="Imamovic A."/>
            <person name="Ireland A."/>
            <person name="Larimer J."/>
            <person name="McCowan C."/>
            <person name="Murphy C."/>
            <person name="Pearson M."/>
            <person name="Poon T.W."/>
            <person name="Priest M."/>
            <person name="Roberts A."/>
            <person name="Saif S."/>
            <person name="Shea T."/>
            <person name="Sykes S."/>
            <person name="Wortman J."/>
            <person name="Nusbaum C."/>
            <person name="Birren B."/>
        </authorList>
    </citation>
    <scope>NUCLEOTIDE SEQUENCE</scope>
    <source>
        <strain evidence="1">54005</strain>
    </source>
</reference>